<dbReference type="EMBL" id="AP024597">
    <property type="protein sequence ID" value="BCU70067.1"/>
    <property type="molecule type" value="Genomic_DNA"/>
</dbReference>
<dbReference type="AlphaFoldDB" id="A0A8D5ZJE0"/>
<proteinExistence type="predicted"/>
<reference evidence="1 2" key="1">
    <citation type="submission" date="2021-04" db="EMBL/GenBank/DDBJ databases">
        <title>Complete genome sequence of Stygiolobus sp. KN-1.</title>
        <authorList>
            <person name="Nakamura K."/>
            <person name="Sakai H."/>
            <person name="Kurosawa N."/>
        </authorList>
    </citation>
    <scope>NUCLEOTIDE SEQUENCE [LARGE SCALE GENOMIC DNA]</scope>
    <source>
        <strain evidence="1 2">KN-1</strain>
    </source>
</reference>
<keyword evidence="2" id="KW-1185">Reference proteome</keyword>
<dbReference type="KEGG" id="csty:KN1_13640"/>
<dbReference type="Proteomes" id="UP000825123">
    <property type="component" value="Chromosome"/>
</dbReference>
<organism evidence="1 2">
    <name type="scientific">Stygiolobus caldivivus</name>
    <dbReference type="NCBI Taxonomy" id="2824673"/>
    <lineage>
        <taxon>Archaea</taxon>
        <taxon>Thermoproteota</taxon>
        <taxon>Thermoprotei</taxon>
        <taxon>Sulfolobales</taxon>
        <taxon>Sulfolobaceae</taxon>
        <taxon>Stygiolobus</taxon>
    </lineage>
</organism>
<evidence type="ECO:0000313" key="1">
    <source>
        <dbReference type="EMBL" id="BCU70067.1"/>
    </source>
</evidence>
<accession>A0A8D5ZJE0</accession>
<sequence>MLGLYVIRESSSEGKPRSHYYRLTQNKESFKVFRASLSISELDEVLLSRTDIKFNKTRKTISTDSERLFKMAIIYGGVRQTIRVANRSRLVSIAKVLLSLEEFSLQFWYTEFVSRYSTRNNIVDTYKVGRSFRDLYEL</sequence>
<evidence type="ECO:0000313" key="2">
    <source>
        <dbReference type="Proteomes" id="UP000825123"/>
    </source>
</evidence>
<name>A0A8D5ZJE0_9CREN</name>
<gene>
    <name evidence="1" type="ORF">KN1_13640</name>
</gene>
<protein>
    <submittedName>
        <fullName evidence="1">Uncharacterized protein</fullName>
    </submittedName>
</protein>